<name>A0A917E167_9HYPH</name>
<dbReference type="Pfam" id="PF03006">
    <property type="entry name" value="HlyIII"/>
    <property type="match status" value="1"/>
</dbReference>
<dbReference type="PANTHER" id="PTHR20855:SF3">
    <property type="entry name" value="LD03007P"/>
    <property type="match status" value="1"/>
</dbReference>
<keyword evidence="7" id="KW-0238">DNA-binding</keyword>
<dbReference type="InterPro" id="IPR004254">
    <property type="entry name" value="AdipoR/HlyIII-related"/>
</dbReference>
<protein>
    <submittedName>
        <fullName evidence="7">DNA-binding protein</fullName>
    </submittedName>
</protein>
<evidence type="ECO:0000256" key="5">
    <source>
        <dbReference type="PIRSR" id="PIRSR604254-1"/>
    </source>
</evidence>
<dbReference type="PANTHER" id="PTHR20855">
    <property type="entry name" value="ADIPOR/PROGESTIN RECEPTOR-RELATED"/>
    <property type="match status" value="1"/>
</dbReference>
<feature type="transmembrane region" description="Helical" evidence="6">
    <location>
        <begin position="144"/>
        <end position="164"/>
    </location>
</feature>
<evidence type="ECO:0000256" key="1">
    <source>
        <dbReference type="ARBA" id="ARBA00004141"/>
    </source>
</evidence>
<keyword evidence="3 6" id="KW-1133">Transmembrane helix</keyword>
<gene>
    <name evidence="7" type="ORF">GCM10011390_02780</name>
</gene>
<keyword evidence="5" id="KW-0479">Metal-binding</keyword>
<proteinExistence type="predicted"/>
<keyword evidence="8" id="KW-1185">Reference proteome</keyword>
<feature type="transmembrane region" description="Helical" evidence="6">
    <location>
        <begin position="94"/>
        <end position="111"/>
    </location>
</feature>
<feature type="transmembrane region" description="Helical" evidence="6">
    <location>
        <begin position="30"/>
        <end position="50"/>
    </location>
</feature>
<keyword evidence="5" id="KW-0862">Zinc</keyword>
<dbReference type="AlphaFoldDB" id="A0A917E167"/>
<feature type="binding site" evidence="5">
    <location>
        <position position="202"/>
    </location>
    <ligand>
        <name>Zn(2+)</name>
        <dbReference type="ChEBI" id="CHEBI:29105"/>
    </ligand>
</feature>
<dbReference type="Proteomes" id="UP000644699">
    <property type="component" value="Unassembled WGS sequence"/>
</dbReference>
<evidence type="ECO:0000313" key="8">
    <source>
        <dbReference type="Proteomes" id="UP000644699"/>
    </source>
</evidence>
<evidence type="ECO:0000256" key="3">
    <source>
        <dbReference type="ARBA" id="ARBA00022989"/>
    </source>
</evidence>
<evidence type="ECO:0000256" key="2">
    <source>
        <dbReference type="ARBA" id="ARBA00022692"/>
    </source>
</evidence>
<feature type="transmembrane region" description="Helical" evidence="6">
    <location>
        <begin position="170"/>
        <end position="191"/>
    </location>
</feature>
<reference evidence="7" key="1">
    <citation type="journal article" date="2014" name="Int. J. Syst. Evol. Microbiol.">
        <title>Complete genome sequence of Corynebacterium casei LMG S-19264T (=DSM 44701T), isolated from a smear-ripened cheese.</title>
        <authorList>
            <consortium name="US DOE Joint Genome Institute (JGI-PGF)"/>
            <person name="Walter F."/>
            <person name="Albersmeier A."/>
            <person name="Kalinowski J."/>
            <person name="Ruckert C."/>
        </authorList>
    </citation>
    <scope>NUCLEOTIDE SEQUENCE</scope>
    <source>
        <strain evidence="7">CGMCC 1.15367</strain>
    </source>
</reference>
<evidence type="ECO:0000256" key="4">
    <source>
        <dbReference type="ARBA" id="ARBA00023136"/>
    </source>
</evidence>
<comment type="subcellular location">
    <subcellularLocation>
        <location evidence="1">Membrane</location>
        <topology evidence="1">Multi-pass membrane protein</topology>
    </subcellularLocation>
</comment>
<evidence type="ECO:0000313" key="7">
    <source>
        <dbReference type="EMBL" id="GGD87501.1"/>
    </source>
</evidence>
<reference evidence="7" key="2">
    <citation type="submission" date="2020-09" db="EMBL/GenBank/DDBJ databases">
        <authorList>
            <person name="Sun Q."/>
            <person name="Zhou Y."/>
        </authorList>
    </citation>
    <scope>NUCLEOTIDE SEQUENCE</scope>
    <source>
        <strain evidence="7">CGMCC 1.15367</strain>
    </source>
</reference>
<dbReference type="EMBL" id="BMIQ01000001">
    <property type="protein sequence ID" value="GGD87501.1"/>
    <property type="molecule type" value="Genomic_DNA"/>
</dbReference>
<sequence>MERTTSRAHQATGSGEIPWRYTAGERRADGVVHALGILLALAGTAMFAMTRRDAEPHDLVASGIYLATLVLALGASALYNMWPVGPTKWILRRIDHSAIYLLIAGTYTPFVVKAGTWWLLVLVWCTALLGLVLKVVLPGRLDRLSIALYLALGWSGVAILDRLVDVLSRQVLLLVGAGGVIYSLGVIFHVWERLRFQNAIWHGFVLAAALVHYLAVWLAVGPST</sequence>
<feature type="transmembrane region" description="Helical" evidence="6">
    <location>
        <begin position="62"/>
        <end position="82"/>
    </location>
</feature>
<dbReference type="GO" id="GO:0016020">
    <property type="term" value="C:membrane"/>
    <property type="evidence" value="ECO:0007669"/>
    <property type="project" value="UniProtKB-SubCell"/>
</dbReference>
<comment type="caution">
    <text evidence="7">The sequence shown here is derived from an EMBL/GenBank/DDBJ whole genome shotgun (WGS) entry which is preliminary data.</text>
</comment>
<dbReference type="GO" id="GO:0046872">
    <property type="term" value="F:metal ion binding"/>
    <property type="evidence" value="ECO:0007669"/>
    <property type="project" value="UniProtKB-KW"/>
</dbReference>
<accession>A0A917E167</accession>
<dbReference type="GO" id="GO:0003677">
    <property type="term" value="F:DNA binding"/>
    <property type="evidence" value="ECO:0007669"/>
    <property type="project" value="UniProtKB-KW"/>
</dbReference>
<keyword evidence="2 6" id="KW-0812">Transmembrane</keyword>
<keyword evidence="4 6" id="KW-0472">Membrane</keyword>
<feature type="transmembrane region" description="Helical" evidence="6">
    <location>
        <begin position="203"/>
        <end position="220"/>
    </location>
</feature>
<evidence type="ECO:0000256" key="6">
    <source>
        <dbReference type="SAM" id="Phobius"/>
    </source>
</evidence>
<organism evidence="7 8">
    <name type="scientific">Aureimonas endophytica</name>
    <dbReference type="NCBI Taxonomy" id="2027858"/>
    <lineage>
        <taxon>Bacteria</taxon>
        <taxon>Pseudomonadati</taxon>
        <taxon>Pseudomonadota</taxon>
        <taxon>Alphaproteobacteria</taxon>
        <taxon>Hyphomicrobiales</taxon>
        <taxon>Aurantimonadaceae</taxon>
        <taxon>Aureimonas</taxon>
    </lineage>
</organism>
<feature type="transmembrane region" description="Helical" evidence="6">
    <location>
        <begin position="117"/>
        <end position="137"/>
    </location>
</feature>